<keyword evidence="1" id="KW-0472">Membrane</keyword>
<dbReference type="eggNOG" id="COG4993">
    <property type="taxonomic scope" value="Bacteria"/>
</dbReference>
<dbReference type="OrthoDB" id="7975584at2"/>
<evidence type="ECO:0000313" key="2">
    <source>
        <dbReference type="EMBL" id="ABS65273.1"/>
    </source>
</evidence>
<feature type="transmembrane region" description="Helical" evidence="1">
    <location>
        <begin position="91"/>
        <end position="110"/>
    </location>
</feature>
<feature type="transmembrane region" description="Helical" evidence="1">
    <location>
        <begin position="314"/>
        <end position="332"/>
    </location>
</feature>
<organism evidence="2 3">
    <name type="scientific">Xanthobacter autotrophicus (strain ATCC BAA-1158 / Py2)</name>
    <dbReference type="NCBI Taxonomy" id="78245"/>
    <lineage>
        <taxon>Bacteria</taxon>
        <taxon>Pseudomonadati</taxon>
        <taxon>Pseudomonadota</taxon>
        <taxon>Alphaproteobacteria</taxon>
        <taxon>Hyphomicrobiales</taxon>
        <taxon>Xanthobacteraceae</taxon>
        <taxon>Xanthobacter</taxon>
    </lineage>
</organism>
<gene>
    <name evidence="2" type="ordered locus">Xaut_0014</name>
</gene>
<evidence type="ECO:0000313" key="3">
    <source>
        <dbReference type="Proteomes" id="UP000002417"/>
    </source>
</evidence>
<keyword evidence="1" id="KW-0812">Transmembrane</keyword>
<protein>
    <recommendedName>
        <fullName evidence="4">Glycosyltransferase RgtA/B/C/D-like domain-containing protein</fullName>
    </recommendedName>
</protein>
<feature type="transmembrane region" description="Helical" evidence="1">
    <location>
        <begin position="41"/>
        <end position="59"/>
    </location>
</feature>
<feature type="transmembrane region" description="Helical" evidence="1">
    <location>
        <begin position="370"/>
        <end position="390"/>
    </location>
</feature>
<evidence type="ECO:0008006" key="4">
    <source>
        <dbReference type="Google" id="ProtNLM"/>
    </source>
</evidence>
<dbReference type="KEGG" id="xau:Xaut_0014"/>
<keyword evidence="1" id="KW-1133">Transmembrane helix</keyword>
<reference evidence="2 3" key="1">
    <citation type="submission" date="2007-07" db="EMBL/GenBank/DDBJ databases">
        <title>Complete sequence of chromosome of Xanthobacter autotrophicus Py2.</title>
        <authorList>
            <consortium name="US DOE Joint Genome Institute"/>
            <person name="Copeland A."/>
            <person name="Lucas S."/>
            <person name="Lapidus A."/>
            <person name="Barry K."/>
            <person name="Glavina del Rio T."/>
            <person name="Hammon N."/>
            <person name="Israni S."/>
            <person name="Dalin E."/>
            <person name="Tice H."/>
            <person name="Pitluck S."/>
            <person name="Sims D."/>
            <person name="Brettin T."/>
            <person name="Bruce D."/>
            <person name="Detter J.C."/>
            <person name="Han C."/>
            <person name="Tapia R."/>
            <person name="Brainard J."/>
            <person name="Schmutz J."/>
            <person name="Larimer F."/>
            <person name="Land M."/>
            <person name="Hauser L."/>
            <person name="Kyrpides N."/>
            <person name="Kim E."/>
            <person name="Ensigns S.A."/>
            <person name="Richardson P."/>
        </authorList>
    </citation>
    <scope>NUCLEOTIDE SEQUENCE [LARGE SCALE GENOMIC DNA]</scope>
    <source>
        <strain evidence="3">ATCC BAA-1158 / Py2</strain>
    </source>
</reference>
<dbReference type="Proteomes" id="UP000002417">
    <property type="component" value="Chromosome"/>
</dbReference>
<feature type="transmembrane region" description="Helical" evidence="1">
    <location>
        <begin position="338"/>
        <end position="358"/>
    </location>
</feature>
<dbReference type="AlphaFoldDB" id="A7IB80"/>
<feature type="transmembrane region" description="Helical" evidence="1">
    <location>
        <begin position="198"/>
        <end position="223"/>
    </location>
</feature>
<feature type="transmembrane region" description="Helical" evidence="1">
    <location>
        <begin position="286"/>
        <end position="307"/>
    </location>
</feature>
<dbReference type="STRING" id="78245.Xaut_0014"/>
<proteinExistence type="predicted"/>
<feature type="transmembrane region" description="Helical" evidence="1">
    <location>
        <begin position="144"/>
        <end position="162"/>
    </location>
</feature>
<evidence type="ECO:0000256" key="1">
    <source>
        <dbReference type="SAM" id="Phobius"/>
    </source>
</evidence>
<accession>A7IB80</accession>
<feature type="transmembrane region" description="Helical" evidence="1">
    <location>
        <begin position="169"/>
        <end position="186"/>
    </location>
</feature>
<feature type="transmembrane region" description="Helical" evidence="1">
    <location>
        <begin position="243"/>
        <end position="266"/>
    </location>
</feature>
<dbReference type="PhylomeDB" id="A7IB80"/>
<sequence>MTTPSSAFPALPSSATQGHPVLGHPVHPAPPRLPHDLRGRWIALLFVACFALVAVPILTHPLPPLSDYVNHLARMHVIAALPDDPDIARFYYLKWSILPNVMMDLIVPVIERVTDIYTAGEIYTLMCFALIAAGTLTLNRALFGMWSALPLIAFPLLYNAIFLIGVMNYYFGMGLALFALAAWAFLRERPWPWRFAISTLFVVVLFFCHLFAAGVYGVGLLAFELDRLRQGRGQPWGPRLATFVAAGLPFLPILPLLIASPTWGLSTENVWEPQGKVEGIEMVVNVYFDYVAVLLTAVVVGAGIWAARHRLLHVHSLMLPLLLVAGAVYLAMPRVVFASYMADQRLPVAIAFFVLAAMRADLRHRLARRGFAVVLILLLAVRVGEVQVVWNRLSQWTGAFHQSVEQIKPGSRILVAYADINGGNDPRDLGLVHAACLAMIEKSSLVTTAFAVKGKQILRVHQPYRDHVDTEDGTPPQIEQLLVTEEEPSVDGPRYWDLWPQNFDYVYVLFTEHGAPNPDSDRLKLVYEGERFQLYQVIPPGAPPS</sequence>
<dbReference type="HOGENOM" id="CLU_036891_0_0_5"/>
<keyword evidence="3" id="KW-1185">Reference proteome</keyword>
<feature type="transmembrane region" description="Helical" evidence="1">
    <location>
        <begin position="122"/>
        <end position="138"/>
    </location>
</feature>
<name>A7IB80_XANP2</name>
<dbReference type="EMBL" id="CP000781">
    <property type="protein sequence ID" value="ABS65273.1"/>
    <property type="molecule type" value="Genomic_DNA"/>
</dbReference>